<evidence type="ECO:0000256" key="3">
    <source>
        <dbReference type="SAM" id="SignalP"/>
    </source>
</evidence>
<dbReference type="SUPFAM" id="SSF49363">
    <property type="entry name" value="Purple acid phosphatase, N-terminal domain"/>
    <property type="match status" value="1"/>
</dbReference>
<evidence type="ECO:0000256" key="1">
    <source>
        <dbReference type="ARBA" id="ARBA00022729"/>
    </source>
</evidence>
<name>A0A928YT97_9GAMM</name>
<sequence length="456" mass="51138">MEKLNTSSPGRALAWRKIMLCFFMVGSCCVYAADMTGGSPERVLLLPGASPSTSHTVSWRTSAAATESLAEISEAVASPSLIQHAKTFSGTSKSLALGEGVVFHHQVSFQPLKPDTLYAYRVKGEKAWGEWLTFRTAAEKFSPYRMIYLGDMQNHIHSLGARTLRAAFAKAPDARLMLHAGDLTDRRGPEDELWRQWFAAGGWLLGNVAQVPVAGNHEYQETPGKLPALRQAWAAHFPLPDNGPALLQKTVYSFDYQGVRYIILDSMAAIHSETAAKQQAAWLEALLANNPNVWTIVSYHHPLFSGAYARWNKQLVKHWQPLFERYSVDLVLQGDDHIYGRWQTAGRAPVYTISVAGAKHNRVHPQAKKVLQRSGEDAQWYQVIDFEADRLRYRAWTVNGDLYDAFDLVREPGKASRVEMSQEILPAEQRCSKPGDDPQTQTQQDKSRCWLVTELQ</sequence>
<feature type="domain" description="Purple acid phosphatase N-terminal" evidence="5">
    <location>
        <begin position="40"/>
        <end position="136"/>
    </location>
</feature>
<feature type="region of interest" description="Disordered" evidence="2">
    <location>
        <begin position="426"/>
        <end position="447"/>
    </location>
</feature>
<dbReference type="Pfam" id="PF00149">
    <property type="entry name" value="Metallophos"/>
    <property type="match status" value="1"/>
</dbReference>
<feature type="chain" id="PRO_5037642651" evidence="3">
    <location>
        <begin position="33"/>
        <end position="456"/>
    </location>
</feature>
<dbReference type="InterPro" id="IPR015914">
    <property type="entry name" value="PAPs_N"/>
</dbReference>
<dbReference type="AlphaFoldDB" id="A0A928YT97"/>
<evidence type="ECO:0000256" key="2">
    <source>
        <dbReference type="SAM" id="MobiDB-lite"/>
    </source>
</evidence>
<evidence type="ECO:0000313" key="7">
    <source>
        <dbReference type="Proteomes" id="UP000652567"/>
    </source>
</evidence>
<protein>
    <submittedName>
        <fullName evidence="6">Phosphoesterase</fullName>
    </submittedName>
</protein>
<accession>A0A928YT97</accession>
<evidence type="ECO:0000259" key="5">
    <source>
        <dbReference type="Pfam" id="PF16656"/>
    </source>
</evidence>
<gene>
    <name evidence="6" type="ORF">C4F51_02655</name>
</gene>
<dbReference type="Pfam" id="PF16656">
    <property type="entry name" value="Pur_ac_phosph_N"/>
    <property type="match status" value="1"/>
</dbReference>
<evidence type="ECO:0000259" key="4">
    <source>
        <dbReference type="Pfam" id="PF00149"/>
    </source>
</evidence>
<comment type="caution">
    <text evidence="6">The sequence shown here is derived from an EMBL/GenBank/DDBJ whole genome shotgun (WGS) entry which is preliminary data.</text>
</comment>
<dbReference type="InterPro" id="IPR004843">
    <property type="entry name" value="Calcineurin-like_PHP"/>
</dbReference>
<reference evidence="6" key="1">
    <citation type="submission" date="2018-07" db="EMBL/GenBank/DDBJ databases">
        <title>Genome assembly of strain Ka43.</title>
        <authorList>
            <person name="Kukolya J."/>
            <person name="Nagy I."/>
            <person name="Horvath B."/>
            <person name="Toth A."/>
        </authorList>
    </citation>
    <scope>NUCLEOTIDE SEQUENCE</scope>
    <source>
        <strain evidence="6">KB43</strain>
    </source>
</reference>
<feature type="signal peptide" evidence="3">
    <location>
        <begin position="1"/>
        <end position="32"/>
    </location>
</feature>
<dbReference type="GO" id="GO:0046872">
    <property type="term" value="F:metal ion binding"/>
    <property type="evidence" value="ECO:0007669"/>
    <property type="project" value="InterPro"/>
</dbReference>
<dbReference type="Gene3D" id="2.60.40.380">
    <property type="entry name" value="Purple acid phosphatase-like, N-terminal"/>
    <property type="match status" value="1"/>
</dbReference>
<proteinExistence type="predicted"/>
<dbReference type="InterPro" id="IPR008963">
    <property type="entry name" value="Purple_acid_Pase-like_N"/>
</dbReference>
<feature type="domain" description="Calcineurin-like phosphoesterase" evidence="4">
    <location>
        <begin position="149"/>
        <end position="339"/>
    </location>
</feature>
<evidence type="ECO:0000313" key="6">
    <source>
        <dbReference type="EMBL" id="MBE8716085.1"/>
    </source>
</evidence>
<dbReference type="Gene3D" id="3.60.21.10">
    <property type="match status" value="1"/>
</dbReference>
<dbReference type="InterPro" id="IPR029052">
    <property type="entry name" value="Metallo-depent_PP-like"/>
</dbReference>
<dbReference type="PANTHER" id="PTHR22953">
    <property type="entry name" value="ACID PHOSPHATASE RELATED"/>
    <property type="match status" value="1"/>
</dbReference>
<organism evidence="6 7">
    <name type="scientific">Cellvibrio polysaccharolyticus</name>
    <dbReference type="NCBI Taxonomy" id="2082724"/>
    <lineage>
        <taxon>Bacteria</taxon>
        <taxon>Pseudomonadati</taxon>
        <taxon>Pseudomonadota</taxon>
        <taxon>Gammaproteobacteria</taxon>
        <taxon>Cellvibrionales</taxon>
        <taxon>Cellvibrionaceae</taxon>
        <taxon>Cellvibrio</taxon>
    </lineage>
</organism>
<dbReference type="Proteomes" id="UP000652567">
    <property type="component" value="Unassembled WGS sequence"/>
</dbReference>
<keyword evidence="7" id="KW-1185">Reference proteome</keyword>
<dbReference type="SUPFAM" id="SSF56300">
    <property type="entry name" value="Metallo-dependent phosphatases"/>
    <property type="match status" value="1"/>
</dbReference>
<dbReference type="PANTHER" id="PTHR22953:SF153">
    <property type="entry name" value="PURPLE ACID PHOSPHATASE"/>
    <property type="match status" value="1"/>
</dbReference>
<dbReference type="InterPro" id="IPR039331">
    <property type="entry name" value="PAPs-like"/>
</dbReference>
<dbReference type="EMBL" id="PRDL01000001">
    <property type="protein sequence ID" value="MBE8716085.1"/>
    <property type="molecule type" value="Genomic_DNA"/>
</dbReference>
<dbReference type="GO" id="GO:0003993">
    <property type="term" value="F:acid phosphatase activity"/>
    <property type="evidence" value="ECO:0007669"/>
    <property type="project" value="InterPro"/>
</dbReference>
<dbReference type="PROSITE" id="PS51257">
    <property type="entry name" value="PROKAR_LIPOPROTEIN"/>
    <property type="match status" value="1"/>
</dbReference>
<keyword evidence="1 3" id="KW-0732">Signal</keyword>